<gene>
    <name evidence="9" type="ORF">MQC88_12410</name>
</gene>
<keyword evidence="4" id="KW-0472">Membrane</keyword>
<evidence type="ECO:0000256" key="3">
    <source>
        <dbReference type="ARBA" id="ARBA00022729"/>
    </source>
</evidence>
<feature type="region of interest" description="Disordered" evidence="7">
    <location>
        <begin position="35"/>
        <end position="56"/>
    </location>
</feature>
<evidence type="ECO:0000256" key="6">
    <source>
        <dbReference type="ARBA" id="ARBA00023288"/>
    </source>
</evidence>
<keyword evidence="5" id="KW-0564">Palmitate</keyword>
<comment type="caution">
    <text evidence="9">The sequence shown here is derived from an EMBL/GenBank/DDBJ whole genome shotgun (WGS) entry which is preliminary data.</text>
</comment>
<keyword evidence="6 9" id="KW-0449">Lipoprotein</keyword>
<evidence type="ECO:0000256" key="8">
    <source>
        <dbReference type="SAM" id="SignalP"/>
    </source>
</evidence>
<organism evidence="9 10">
    <name type="scientific">Cognatiluteimonas sedimenti</name>
    <dbReference type="NCBI Taxonomy" id="2927791"/>
    <lineage>
        <taxon>Bacteria</taxon>
        <taxon>Pseudomonadati</taxon>
        <taxon>Pseudomonadota</taxon>
        <taxon>Gammaproteobacteria</taxon>
        <taxon>Lysobacterales</taxon>
        <taxon>Lysobacteraceae</taxon>
        <taxon>Cognatiluteimonas</taxon>
    </lineage>
</organism>
<dbReference type="Pfam" id="PF08085">
    <property type="entry name" value="Entericidin"/>
    <property type="match status" value="1"/>
</dbReference>
<evidence type="ECO:0000313" key="10">
    <source>
        <dbReference type="Proteomes" id="UP001165423"/>
    </source>
</evidence>
<keyword evidence="10" id="KW-1185">Reference proteome</keyword>
<feature type="signal peptide" evidence="8">
    <location>
        <begin position="1"/>
        <end position="22"/>
    </location>
</feature>
<name>A0ABT0A716_9GAMM</name>
<evidence type="ECO:0000256" key="7">
    <source>
        <dbReference type="SAM" id="MobiDB-lite"/>
    </source>
</evidence>
<dbReference type="Proteomes" id="UP001165423">
    <property type="component" value="Unassembled WGS sequence"/>
</dbReference>
<comment type="similarity">
    <text evidence="1">Belongs to the EcnA/EcnB lipoprotein family.</text>
</comment>
<accession>A0ABT0A716</accession>
<keyword evidence="3 8" id="KW-0732">Signal</keyword>
<reference evidence="9 10" key="1">
    <citation type="submission" date="2022-03" db="EMBL/GenBank/DDBJ databases">
        <title>Luteimonas soily sp. nov., a novel bacterium isolated from the soil.</title>
        <authorList>
            <person name="Zhang X."/>
        </authorList>
    </citation>
    <scope>NUCLEOTIDE SEQUENCE [LARGE SCALE GENOMIC DNA]</scope>
    <source>
        <strain evidence="9 10">50</strain>
    </source>
</reference>
<dbReference type="EMBL" id="JALGCL010000005">
    <property type="protein sequence ID" value="MCJ0826745.1"/>
    <property type="molecule type" value="Genomic_DNA"/>
</dbReference>
<sequence length="56" mass="5955">MRINRKLMAMMLLSMMSLGSLAACHTVEGVGKDMESAGDSIQDTAKDCTDSVEGNC</sequence>
<evidence type="ECO:0000256" key="5">
    <source>
        <dbReference type="ARBA" id="ARBA00023139"/>
    </source>
</evidence>
<evidence type="ECO:0000256" key="2">
    <source>
        <dbReference type="ARBA" id="ARBA00022475"/>
    </source>
</evidence>
<dbReference type="PROSITE" id="PS51257">
    <property type="entry name" value="PROKAR_LIPOPROTEIN"/>
    <property type="match status" value="1"/>
</dbReference>
<evidence type="ECO:0000256" key="1">
    <source>
        <dbReference type="ARBA" id="ARBA00010296"/>
    </source>
</evidence>
<protein>
    <submittedName>
        <fullName evidence="9">Entericidin A/B family lipoprotein</fullName>
    </submittedName>
</protein>
<evidence type="ECO:0000256" key="4">
    <source>
        <dbReference type="ARBA" id="ARBA00023136"/>
    </source>
</evidence>
<dbReference type="RefSeq" id="WP_243322547.1">
    <property type="nucleotide sequence ID" value="NZ_JALGCL010000005.1"/>
</dbReference>
<keyword evidence="2" id="KW-1003">Cell membrane</keyword>
<dbReference type="InterPro" id="IPR012556">
    <property type="entry name" value="Entericidin"/>
</dbReference>
<evidence type="ECO:0000313" key="9">
    <source>
        <dbReference type="EMBL" id="MCJ0826745.1"/>
    </source>
</evidence>
<feature type="chain" id="PRO_5046820005" evidence="8">
    <location>
        <begin position="23"/>
        <end position="56"/>
    </location>
</feature>
<proteinExistence type="inferred from homology"/>